<feature type="transmembrane region" description="Helical" evidence="2">
    <location>
        <begin position="266"/>
        <end position="284"/>
    </location>
</feature>
<evidence type="ECO:0000256" key="2">
    <source>
        <dbReference type="SAM" id="Phobius"/>
    </source>
</evidence>
<feature type="compositionally biased region" description="Basic and acidic residues" evidence="1">
    <location>
        <begin position="30"/>
        <end position="46"/>
    </location>
</feature>
<comment type="caution">
    <text evidence="3">The sequence shown here is derived from an EMBL/GenBank/DDBJ whole genome shotgun (WGS) entry which is preliminary data.</text>
</comment>
<keyword evidence="2" id="KW-0472">Membrane</keyword>
<protein>
    <submittedName>
        <fullName evidence="3">Uncharacterized protein</fullName>
    </submittedName>
</protein>
<accession>A0AAW1S2E6</accession>
<feature type="region of interest" description="Disordered" evidence="1">
    <location>
        <begin position="1"/>
        <end position="92"/>
    </location>
</feature>
<name>A0AAW1S2E6_9CHLO</name>
<feature type="transmembrane region" description="Helical" evidence="2">
    <location>
        <begin position="227"/>
        <end position="245"/>
    </location>
</feature>
<dbReference type="Proteomes" id="UP001445335">
    <property type="component" value="Unassembled WGS sequence"/>
</dbReference>
<organism evidence="3 4">
    <name type="scientific">Elliptochloris bilobata</name>
    <dbReference type="NCBI Taxonomy" id="381761"/>
    <lineage>
        <taxon>Eukaryota</taxon>
        <taxon>Viridiplantae</taxon>
        <taxon>Chlorophyta</taxon>
        <taxon>core chlorophytes</taxon>
        <taxon>Trebouxiophyceae</taxon>
        <taxon>Trebouxiophyceae incertae sedis</taxon>
        <taxon>Elliptochloris clade</taxon>
        <taxon>Elliptochloris</taxon>
    </lineage>
</organism>
<keyword evidence="2" id="KW-1133">Transmembrane helix</keyword>
<feature type="transmembrane region" description="Helical" evidence="2">
    <location>
        <begin position="178"/>
        <end position="195"/>
    </location>
</feature>
<evidence type="ECO:0000313" key="4">
    <source>
        <dbReference type="Proteomes" id="UP001445335"/>
    </source>
</evidence>
<evidence type="ECO:0000313" key="3">
    <source>
        <dbReference type="EMBL" id="KAK9839826.1"/>
    </source>
</evidence>
<proteinExistence type="predicted"/>
<dbReference type="EMBL" id="JALJOU010000014">
    <property type="protein sequence ID" value="KAK9839826.1"/>
    <property type="molecule type" value="Genomic_DNA"/>
</dbReference>
<feature type="compositionally biased region" description="Basic and acidic residues" evidence="1">
    <location>
        <begin position="83"/>
        <end position="92"/>
    </location>
</feature>
<dbReference type="AlphaFoldDB" id="A0AAW1S2E6"/>
<keyword evidence="2" id="KW-0812">Transmembrane</keyword>
<sequence>MASSSQSAGQQGGGVSERAAGEPAASSNGEPRRAVEEEDDASRYPDRNQYVGGWAGGETGLRQWIEEAAEQSERKGGAAVTRKATEGSKSEPVVVHKDGEQIYIGYDKENIDSRRQGAPGRYIQDDINKYPAKESIGPLSGVTGGFAGGERGLQQLIEKGKLKLAEPGSNRRREFSSLLLAGGVAATAVAGGLLLDDGLQLGEKVLGQGGLPGVDLRAAPLDGKVKLVLQAAVALMAVGGGVFAVRGLVRRVREGTGALAGKALDAGKVAVFWVAVFAAVKFVLESS</sequence>
<gene>
    <name evidence="3" type="ORF">WJX81_004508</name>
</gene>
<evidence type="ECO:0000256" key="1">
    <source>
        <dbReference type="SAM" id="MobiDB-lite"/>
    </source>
</evidence>
<keyword evidence="4" id="KW-1185">Reference proteome</keyword>
<reference evidence="3 4" key="1">
    <citation type="journal article" date="2024" name="Nat. Commun.">
        <title>Phylogenomics reveals the evolutionary origins of lichenization in chlorophyte algae.</title>
        <authorList>
            <person name="Puginier C."/>
            <person name="Libourel C."/>
            <person name="Otte J."/>
            <person name="Skaloud P."/>
            <person name="Haon M."/>
            <person name="Grisel S."/>
            <person name="Petersen M."/>
            <person name="Berrin J.G."/>
            <person name="Delaux P.M."/>
            <person name="Dal Grande F."/>
            <person name="Keller J."/>
        </authorList>
    </citation>
    <scope>NUCLEOTIDE SEQUENCE [LARGE SCALE GENOMIC DNA]</scope>
    <source>
        <strain evidence="3 4">SAG 245.80</strain>
    </source>
</reference>